<proteinExistence type="predicted"/>
<keyword evidence="3" id="KW-1185">Reference proteome</keyword>
<feature type="chain" id="PRO_5010232751" description="Lysozyme inhibitor LprI N-terminal domain-containing protein" evidence="1">
    <location>
        <begin position="21"/>
        <end position="183"/>
    </location>
</feature>
<name>A0A1R3WSA9_9RHOB</name>
<evidence type="ECO:0000313" key="2">
    <source>
        <dbReference type="EMBL" id="SIT80863.1"/>
    </source>
</evidence>
<evidence type="ECO:0000313" key="3">
    <source>
        <dbReference type="Proteomes" id="UP000186997"/>
    </source>
</evidence>
<dbReference type="STRING" id="287098.SAMN05421665_1175"/>
<dbReference type="RefSeq" id="WP_076658721.1">
    <property type="nucleotide sequence ID" value="NZ_FTPR01000001.1"/>
</dbReference>
<dbReference type="EMBL" id="FTPR01000001">
    <property type="protein sequence ID" value="SIT80863.1"/>
    <property type="molecule type" value="Genomic_DNA"/>
</dbReference>
<feature type="signal peptide" evidence="1">
    <location>
        <begin position="1"/>
        <end position="20"/>
    </location>
</feature>
<dbReference type="OrthoDB" id="7844946at2"/>
<organism evidence="2 3">
    <name type="scientific">Yoonia rosea</name>
    <dbReference type="NCBI Taxonomy" id="287098"/>
    <lineage>
        <taxon>Bacteria</taxon>
        <taxon>Pseudomonadati</taxon>
        <taxon>Pseudomonadota</taxon>
        <taxon>Alphaproteobacteria</taxon>
        <taxon>Rhodobacterales</taxon>
        <taxon>Paracoccaceae</taxon>
        <taxon>Yoonia</taxon>
    </lineage>
</organism>
<gene>
    <name evidence="2" type="ORF">SAMN05421665_1175</name>
</gene>
<accession>A0A1R3WSA9</accession>
<dbReference type="AlphaFoldDB" id="A0A1R3WSA9"/>
<dbReference type="Proteomes" id="UP000186997">
    <property type="component" value="Unassembled WGS sequence"/>
</dbReference>
<evidence type="ECO:0000256" key="1">
    <source>
        <dbReference type="SAM" id="SignalP"/>
    </source>
</evidence>
<sequence>MKWLALFLVMPVAGFTQSFGAPPVVELDGMAFAASETDACINDQVSKGPGGLVTRAARACIGYSARACTADPMACLAAEQAYWDWRIANNYNGLQAWVADLAEGENNDLRASVANPAAATANVVLECALRVGQTETTTAEADQAACEMRETALIALELEFTVRQACAAAKDGAFAQFCGKTDG</sequence>
<evidence type="ECO:0008006" key="4">
    <source>
        <dbReference type="Google" id="ProtNLM"/>
    </source>
</evidence>
<protein>
    <recommendedName>
        <fullName evidence="4">Lysozyme inhibitor LprI N-terminal domain-containing protein</fullName>
    </recommendedName>
</protein>
<reference evidence="3" key="1">
    <citation type="submission" date="2017-01" db="EMBL/GenBank/DDBJ databases">
        <authorList>
            <person name="Varghese N."/>
            <person name="Submissions S."/>
        </authorList>
    </citation>
    <scope>NUCLEOTIDE SEQUENCE [LARGE SCALE GENOMIC DNA]</scope>
    <source>
        <strain evidence="3">DSM 29591</strain>
    </source>
</reference>
<keyword evidence="1" id="KW-0732">Signal</keyword>